<keyword evidence="1" id="KW-0677">Repeat</keyword>
<sequence>MAFTFTTEVAADYVMIVTLSLLMACCHRSAGPMLYVLGVGTLLIDCYAKAGRLNYAPRVFAQIPAEKNVMHYTAMICGLAAHLRNYDAVQLFEEMCQIRVQPNEV</sequence>
<dbReference type="Gene3D" id="1.25.40.10">
    <property type="entry name" value="Tetratricopeptide repeat domain"/>
    <property type="match status" value="1"/>
</dbReference>
<dbReference type="Pfam" id="PF01535">
    <property type="entry name" value="PPR"/>
    <property type="match status" value="2"/>
</dbReference>
<accession>A0AAV5G0M4</accession>
<keyword evidence="2" id="KW-0809">Transit peptide</keyword>
<name>A0AAV5G0M4_ELECO</name>
<evidence type="ECO:0000313" key="4">
    <source>
        <dbReference type="EMBL" id="GJN40826.1"/>
    </source>
</evidence>
<dbReference type="PANTHER" id="PTHR47926">
    <property type="entry name" value="PENTATRICOPEPTIDE REPEAT-CONTAINING PROTEIN"/>
    <property type="match status" value="1"/>
</dbReference>
<feature type="repeat" description="PPR" evidence="3">
    <location>
        <begin position="68"/>
        <end position="102"/>
    </location>
</feature>
<evidence type="ECO:0008006" key="6">
    <source>
        <dbReference type="Google" id="ProtNLM"/>
    </source>
</evidence>
<dbReference type="GO" id="GO:0003723">
    <property type="term" value="F:RNA binding"/>
    <property type="evidence" value="ECO:0007669"/>
    <property type="project" value="InterPro"/>
</dbReference>
<evidence type="ECO:0000256" key="2">
    <source>
        <dbReference type="ARBA" id="ARBA00022946"/>
    </source>
</evidence>
<evidence type="ECO:0000256" key="1">
    <source>
        <dbReference type="ARBA" id="ARBA00022737"/>
    </source>
</evidence>
<dbReference type="GO" id="GO:0009451">
    <property type="term" value="P:RNA modification"/>
    <property type="evidence" value="ECO:0007669"/>
    <property type="project" value="InterPro"/>
</dbReference>
<organism evidence="4 5">
    <name type="scientific">Eleusine coracana subsp. coracana</name>
    <dbReference type="NCBI Taxonomy" id="191504"/>
    <lineage>
        <taxon>Eukaryota</taxon>
        <taxon>Viridiplantae</taxon>
        <taxon>Streptophyta</taxon>
        <taxon>Embryophyta</taxon>
        <taxon>Tracheophyta</taxon>
        <taxon>Spermatophyta</taxon>
        <taxon>Magnoliopsida</taxon>
        <taxon>Liliopsida</taxon>
        <taxon>Poales</taxon>
        <taxon>Poaceae</taxon>
        <taxon>PACMAD clade</taxon>
        <taxon>Chloridoideae</taxon>
        <taxon>Cynodonteae</taxon>
        <taxon>Eleusininae</taxon>
        <taxon>Eleusine</taxon>
    </lineage>
</organism>
<dbReference type="InterPro" id="IPR046960">
    <property type="entry name" value="PPR_At4g14850-like_plant"/>
</dbReference>
<dbReference type="PROSITE" id="PS51375">
    <property type="entry name" value="PPR"/>
    <property type="match status" value="1"/>
</dbReference>
<dbReference type="EMBL" id="BQKI01000199">
    <property type="protein sequence ID" value="GJN40826.1"/>
    <property type="molecule type" value="Genomic_DNA"/>
</dbReference>
<dbReference type="InterPro" id="IPR002885">
    <property type="entry name" value="PPR_rpt"/>
</dbReference>
<evidence type="ECO:0000313" key="5">
    <source>
        <dbReference type="Proteomes" id="UP001054889"/>
    </source>
</evidence>
<reference evidence="4" key="1">
    <citation type="journal article" date="2018" name="DNA Res.">
        <title>Multiple hybrid de novo genome assembly of finger millet, an orphan allotetraploid crop.</title>
        <authorList>
            <person name="Hatakeyama M."/>
            <person name="Aluri S."/>
            <person name="Balachadran M.T."/>
            <person name="Sivarajan S.R."/>
            <person name="Patrignani A."/>
            <person name="Gruter S."/>
            <person name="Poveda L."/>
            <person name="Shimizu-Inatsugi R."/>
            <person name="Baeten J."/>
            <person name="Francoijs K.J."/>
            <person name="Nataraja K.N."/>
            <person name="Reddy Y.A.N."/>
            <person name="Phadnis S."/>
            <person name="Ravikumar R.L."/>
            <person name="Schlapbach R."/>
            <person name="Sreeman S.M."/>
            <person name="Shimizu K.K."/>
        </authorList>
    </citation>
    <scope>NUCLEOTIDE SEQUENCE</scope>
</reference>
<dbReference type="AlphaFoldDB" id="A0AAV5G0M4"/>
<comment type="caution">
    <text evidence="4">The sequence shown here is derived from an EMBL/GenBank/DDBJ whole genome shotgun (WGS) entry which is preliminary data.</text>
</comment>
<dbReference type="Proteomes" id="UP001054889">
    <property type="component" value="Unassembled WGS sequence"/>
</dbReference>
<keyword evidence="5" id="KW-1185">Reference proteome</keyword>
<protein>
    <recommendedName>
        <fullName evidence="6">Pentatricopeptide repeat-containing protein</fullName>
    </recommendedName>
</protein>
<dbReference type="InterPro" id="IPR011990">
    <property type="entry name" value="TPR-like_helical_dom_sf"/>
</dbReference>
<proteinExistence type="predicted"/>
<dbReference type="PANTHER" id="PTHR47926:SF452">
    <property type="entry name" value="PENTATRICOPEPTIDE REPEAT-CONTAINING PROTEIN"/>
    <property type="match status" value="1"/>
</dbReference>
<evidence type="ECO:0000256" key="3">
    <source>
        <dbReference type="PROSITE-ProRule" id="PRU00708"/>
    </source>
</evidence>
<reference evidence="4" key="2">
    <citation type="submission" date="2021-12" db="EMBL/GenBank/DDBJ databases">
        <title>Resequencing data analysis of finger millet.</title>
        <authorList>
            <person name="Hatakeyama M."/>
            <person name="Aluri S."/>
            <person name="Balachadran M.T."/>
            <person name="Sivarajan S.R."/>
            <person name="Poveda L."/>
            <person name="Shimizu-Inatsugi R."/>
            <person name="Schlapbach R."/>
            <person name="Sreeman S.M."/>
            <person name="Shimizu K.K."/>
        </authorList>
    </citation>
    <scope>NUCLEOTIDE SEQUENCE</scope>
</reference>
<gene>
    <name evidence="4" type="primary">gn00130</name>
    <name evidence="4" type="ORF">PR202_gn00130</name>
</gene>